<comment type="caution">
    <text evidence="2">The sequence shown here is derived from an EMBL/GenBank/DDBJ whole genome shotgun (WGS) entry which is preliminary data.</text>
</comment>
<feature type="compositionally biased region" description="Basic and acidic residues" evidence="1">
    <location>
        <begin position="65"/>
        <end position="91"/>
    </location>
</feature>
<dbReference type="OrthoDB" id="2720376at2"/>
<dbReference type="Pfam" id="PF10041">
    <property type="entry name" value="DUF2277"/>
    <property type="match status" value="1"/>
</dbReference>
<evidence type="ECO:0008006" key="4">
    <source>
        <dbReference type="Google" id="ProtNLM"/>
    </source>
</evidence>
<reference evidence="2 3" key="1">
    <citation type="submission" date="2017-11" db="EMBL/GenBank/DDBJ databases">
        <title>Genomic Encyclopedia of Archaeal and Bacterial Type Strains, Phase II (KMG-II): From Individual Species to Whole Genera.</title>
        <authorList>
            <person name="Goeker M."/>
        </authorList>
    </citation>
    <scope>NUCLEOTIDE SEQUENCE [LARGE SCALE GENOMIC DNA]</scope>
    <source>
        <strain evidence="2 3">DSM 25478</strain>
    </source>
</reference>
<accession>A0A2M9CQC5</accession>
<dbReference type="EMBL" id="PGFE01000002">
    <property type="protein sequence ID" value="PJJ74126.1"/>
    <property type="molecule type" value="Genomic_DNA"/>
</dbReference>
<dbReference type="RefSeq" id="WP_100422782.1">
    <property type="nucleotide sequence ID" value="NZ_BOOX01000002.1"/>
</dbReference>
<keyword evidence="3" id="KW-1185">Reference proteome</keyword>
<gene>
    <name evidence="2" type="ORF">CLV28_1615</name>
</gene>
<evidence type="ECO:0000256" key="1">
    <source>
        <dbReference type="SAM" id="MobiDB-lite"/>
    </source>
</evidence>
<feature type="region of interest" description="Disordered" evidence="1">
    <location>
        <begin position="65"/>
        <end position="146"/>
    </location>
</feature>
<protein>
    <recommendedName>
        <fullName evidence="4">DUF2277 family protein</fullName>
    </recommendedName>
</protein>
<sequence length="146" mass="15709">MCRNITALRGLEPAATPQEIDAAALQFVRKVAGISTVSAVTRGPVDAAVAEIAAVVTRLLDELPERKVPPKNDPPLRRPEVRARIAAREAAHAAAHAHGIPHDHDHDHDHDHGAHDDLAHDEPTHDEPAHDDTAHHHEVEPEAASA</sequence>
<dbReference type="Proteomes" id="UP000231693">
    <property type="component" value="Unassembled WGS sequence"/>
</dbReference>
<proteinExistence type="predicted"/>
<organism evidence="2 3">
    <name type="scientific">Sediminihabitans luteus</name>
    <dbReference type="NCBI Taxonomy" id="1138585"/>
    <lineage>
        <taxon>Bacteria</taxon>
        <taxon>Bacillati</taxon>
        <taxon>Actinomycetota</taxon>
        <taxon>Actinomycetes</taxon>
        <taxon>Micrococcales</taxon>
        <taxon>Cellulomonadaceae</taxon>
        <taxon>Sediminihabitans</taxon>
    </lineage>
</organism>
<dbReference type="InterPro" id="IPR018735">
    <property type="entry name" value="DUF2277"/>
</dbReference>
<evidence type="ECO:0000313" key="3">
    <source>
        <dbReference type="Proteomes" id="UP000231693"/>
    </source>
</evidence>
<name>A0A2M9CQC5_9CELL</name>
<feature type="compositionally biased region" description="Basic and acidic residues" evidence="1">
    <location>
        <begin position="100"/>
        <end position="140"/>
    </location>
</feature>
<evidence type="ECO:0000313" key="2">
    <source>
        <dbReference type="EMBL" id="PJJ74126.1"/>
    </source>
</evidence>
<dbReference type="AlphaFoldDB" id="A0A2M9CQC5"/>